<dbReference type="Pfam" id="PF00809">
    <property type="entry name" value="Pterin_bind"/>
    <property type="match status" value="1"/>
</dbReference>
<keyword evidence="8 13" id="KW-0479">Metal-binding</keyword>
<dbReference type="STRING" id="426128.SAMN05660297_02071"/>
<dbReference type="OrthoDB" id="9811744at2"/>
<dbReference type="Gene3D" id="3.20.20.20">
    <property type="entry name" value="Dihydropteroate synthase-like"/>
    <property type="match status" value="1"/>
</dbReference>
<protein>
    <recommendedName>
        <fullName evidence="6 13">Dihydropteroate synthase</fullName>
        <shortName evidence="13">DHPS</shortName>
        <ecNumber evidence="5 13">2.5.1.15</ecNumber>
    </recommendedName>
    <alternativeName>
        <fullName evidence="11 13">Dihydropteroate pyrophosphorylase</fullName>
    </alternativeName>
</protein>
<dbReference type="UniPathway" id="UPA00077">
    <property type="reaction ID" value="UER00156"/>
</dbReference>
<dbReference type="FunFam" id="3.20.20.20:FF:000006">
    <property type="entry name" value="Dihydropteroate synthase"/>
    <property type="match status" value="1"/>
</dbReference>
<evidence type="ECO:0000256" key="13">
    <source>
        <dbReference type="RuleBase" id="RU361205"/>
    </source>
</evidence>
<accession>A0A1I0DMS9</accession>
<dbReference type="GO" id="GO:0004156">
    <property type="term" value="F:dihydropteroate synthase activity"/>
    <property type="evidence" value="ECO:0007669"/>
    <property type="project" value="UniProtKB-EC"/>
</dbReference>
<dbReference type="PANTHER" id="PTHR20941">
    <property type="entry name" value="FOLATE SYNTHESIS PROTEINS"/>
    <property type="match status" value="1"/>
</dbReference>
<dbReference type="CDD" id="cd00739">
    <property type="entry name" value="DHPS"/>
    <property type="match status" value="1"/>
</dbReference>
<proteinExistence type="inferred from homology"/>
<comment type="catalytic activity">
    <reaction evidence="1">
        <text>(7,8-dihydropterin-6-yl)methyl diphosphate + 4-aminobenzoate = 7,8-dihydropteroate + diphosphate</text>
        <dbReference type="Rhea" id="RHEA:19949"/>
        <dbReference type="ChEBI" id="CHEBI:17836"/>
        <dbReference type="ChEBI" id="CHEBI:17839"/>
        <dbReference type="ChEBI" id="CHEBI:33019"/>
        <dbReference type="ChEBI" id="CHEBI:72950"/>
        <dbReference type="EC" id="2.5.1.15"/>
    </reaction>
</comment>
<feature type="domain" description="Pterin-binding" evidence="14">
    <location>
        <begin position="27"/>
        <end position="274"/>
    </location>
</feature>
<sequence>MNNIHYYPKGNLEMKCGEDTIYFGKRTYIMGILNVTPDSFSDGGSYIDIEKAVAHGKQMVEDGADIIDIGGESTRPGAAEVTAEIEMSRVLPVVERLVKEIKIPISVDTYKAEVAEKVLDAGAHMINDVWGLQRDPNLAAVIAKYDVPIVMMHNQIGTEYHKDIIETIKDFLEKSIDIALKAGINEDKIILDPGIGFGKNPEQNMKVMARLSELNTLGYPLLLGTSRKSMIGKILDLPPEERVEGTLATSVMGIIQGVDVLRVHDIVENLRTAKVTDAIVRLSYNG</sequence>
<evidence type="ECO:0000256" key="1">
    <source>
        <dbReference type="ARBA" id="ARBA00000012"/>
    </source>
</evidence>
<evidence type="ECO:0000256" key="3">
    <source>
        <dbReference type="ARBA" id="ARBA00004763"/>
    </source>
</evidence>
<dbReference type="PROSITE" id="PS00792">
    <property type="entry name" value="DHPS_1"/>
    <property type="match status" value="1"/>
</dbReference>
<keyword evidence="16" id="KW-1185">Reference proteome</keyword>
<evidence type="ECO:0000256" key="10">
    <source>
        <dbReference type="ARBA" id="ARBA00022909"/>
    </source>
</evidence>
<dbReference type="AlphaFoldDB" id="A0A1I0DMS9"/>
<reference evidence="15 16" key="1">
    <citation type="submission" date="2016-10" db="EMBL/GenBank/DDBJ databases">
        <authorList>
            <person name="de Groot N.N."/>
        </authorList>
    </citation>
    <scope>NUCLEOTIDE SEQUENCE [LARGE SCALE GENOMIC DNA]</scope>
    <source>
        <strain evidence="15 16">DSM 18979</strain>
    </source>
</reference>
<gene>
    <name evidence="15" type="ORF">SAMN05660297_02071</name>
</gene>
<evidence type="ECO:0000256" key="5">
    <source>
        <dbReference type="ARBA" id="ARBA00012458"/>
    </source>
</evidence>
<dbReference type="InterPro" id="IPR000489">
    <property type="entry name" value="Pterin-binding_dom"/>
</dbReference>
<dbReference type="GO" id="GO:0046656">
    <property type="term" value="P:folic acid biosynthetic process"/>
    <property type="evidence" value="ECO:0007669"/>
    <property type="project" value="UniProtKB-KW"/>
</dbReference>
<keyword evidence="10 13" id="KW-0289">Folate biosynthesis</keyword>
<dbReference type="GO" id="GO:0046654">
    <property type="term" value="P:tetrahydrofolate biosynthetic process"/>
    <property type="evidence" value="ECO:0007669"/>
    <property type="project" value="UniProtKB-UniPathway"/>
</dbReference>
<dbReference type="PANTHER" id="PTHR20941:SF1">
    <property type="entry name" value="FOLIC ACID SYNTHESIS PROTEIN FOL1"/>
    <property type="match status" value="1"/>
</dbReference>
<evidence type="ECO:0000256" key="12">
    <source>
        <dbReference type="ARBA" id="ARBA00053449"/>
    </source>
</evidence>
<comment type="function">
    <text evidence="12 13">Catalyzes the condensation of para-aminobenzoate (pABA) with 6-hydroxymethyl-7,8-dihydropterin diphosphate (DHPt-PP) to form 7,8-dihydropteroate (H2Pte), the immediate precursor of folate derivatives.</text>
</comment>
<dbReference type="InterPro" id="IPR045031">
    <property type="entry name" value="DHP_synth-like"/>
</dbReference>
<comment type="pathway">
    <text evidence="3 13">Cofactor biosynthesis; tetrahydrofolate biosynthesis; 7,8-dihydrofolate from 2-amino-4-hydroxy-6-hydroxymethyl-7,8-dihydropteridine diphosphate and 4-aminobenzoate: step 1/2.</text>
</comment>
<evidence type="ECO:0000259" key="14">
    <source>
        <dbReference type="PROSITE" id="PS50972"/>
    </source>
</evidence>
<dbReference type="NCBIfam" id="TIGR01496">
    <property type="entry name" value="DHPS"/>
    <property type="match status" value="1"/>
</dbReference>
<evidence type="ECO:0000256" key="4">
    <source>
        <dbReference type="ARBA" id="ARBA00009503"/>
    </source>
</evidence>
<evidence type="ECO:0000256" key="9">
    <source>
        <dbReference type="ARBA" id="ARBA00022842"/>
    </source>
</evidence>
<dbReference type="PROSITE" id="PS00793">
    <property type="entry name" value="DHPS_2"/>
    <property type="match status" value="1"/>
</dbReference>
<dbReference type="InterPro" id="IPR011005">
    <property type="entry name" value="Dihydropteroate_synth-like_sf"/>
</dbReference>
<comment type="cofactor">
    <cofactor evidence="2 13">
        <name>Mg(2+)</name>
        <dbReference type="ChEBI" id="CHEBI:18420"/>
    </cofactor>
</comment>
<evidence type="ECO:0000313" key="16">
    <source>
        <dbReference type="Proteomes" id="UP000199568"/>
    </source>
</evidence>
<evidence type="ECO:0000256" key="2">
    <source>
        <dbReference type="ARBA" id="ARBA00001946"/>
    </source>
</evidence>
<evidence type="ECO:0000313" key="15">
    <source>
        <dbReference type="EMBL" id="SET33650.1"/>
    </source>
</evidence>
<dbReference type="GO" id="GO:0046872">
    <property type="term" value="F:metal ion binding"/>
    <property type="evidence" value="ECO:0007669"/>
    <property type="project" value="UniProtKB-KW"/>
</dbReference>
<dbReference type="EMBL" id="FOHU01000008">
    <property type="protein sequence ID" value="SET33650.1"/>
    <property type="molecule type" value="Genomic_DNA"/>
</dbReference>
<comment type="similarity">
    <text evidence="4 13">Belongs to the DHPS family.</text>
</comment>
<dbReference type="InterPro" id="IPR006390">
    <property type="entry name" value="DHP_synth_dom"/>
</dbReference>
<organism evidence="15 16">
    <name type="scientific">Natronincola peptidivorans</name>
    <dbReference type="NCBI Taxonomy" id="426128"/>
    <lineage>
        <taxon>Bacteria</taxon>
        <taxon>Bacillati</taxon>
        <taxon>Bacillota</taxon>
        <taxon>Clostridia</taxon>
        <taxon>Peptostreptococcales</taxon>
        <taxon>Natronincolaceae</taxon>
        <taxon>Natronincola</taxon>
    </lineage>
</organism>
<dbReference type="Proteomes" id="UP000199568">
    <property type="component" value="Unassembled WGS sequence"/>
</dbReference>
<evidence type="ECO:0000256" key="7">
    <source>
        <dbReference type="ARBA" id="ARBA00022679"/>
    </source>
</evidence>
<name>A0A1I0DMS9_9FIRM</name>
<dbReference type="GO" id="GO:0005829">
    <property type="term" value="C:cytosol"/>
    <property type="evidence" value="ECO:0007669"/>
    <property type="project" value="TreeGrafter"/>
</dbReference>
<evidence type="ECO:0000256" key="8">
    <source>
        <dbReference type="ARBA" id="ARBA00022723"/>
    </source>
</evidence>
<keyword evidence="7 13" id="KW-0808">Transferase</keyword>
<keyword evidence="9 13" id="KW-0460">Magnesium</keyword>
<dbReference type="PROSITE" id="PS50972">
    <property type="entry name" value="PTERIN_BINDING"/>
    <property type="match status" value="1"/>
</dbReference>
<dbReference type="EC" id="2.5.1.15" evidence="5 13"/>
<evidence type="ECO:0000256" key="6">
    <source>
        <dbReference type="ARBA" id="ARBA00016919"/>
    </source>
</evidence>
<evidence type="ECO:0000256" key="11">
    <source>
        <dbReference type="ARBA" id="ARBA00030193"/>
    </source>
</evidence>
<dbReference type="SUPFAM" id="SSF51717">
    <property type="entry name" value="Dihydropteroate synthetase-like"/>
    <property type="match status" value="1"/>
</dbReference>